<comment type="caution">
    <text evidence="1">The sequence shown here is derived from an EMBL/GenBank/DDBJ whole genome shotgun (WGS) entry which is preliminary data.</text>
</comment>
<protein>
    <submittedName>
        <fullName evidence="1">Uncharacterized protein</fullName>
    </submittedName>
</protein>
<dbReference type="InterPro" id="IPR010982">
    <property type="entry name" value="Lambda_DNA-bd_dom_sf"/>
</dbReference>
<dbReference type="AlphaFoldDB" id="A0A9D9IIS9"/>
<dbReference type="Proteomes" id="UP000823604">
    <property type="component" value="Unassembled WGS sequence"/>
</dbReference>
<dbReference type="EMBL" id="JADIMA010000043">
    <property type="protein sequence ID" value="MBO8472945.1"/>
    <property type="molecule type" value="Genomic_DNA"/>
</dbReference>
<dbReference type="Gene3D" id="1.10.260.40">
    <property type="entry name" value="lambda repressor-like DNA-binding domains"/>
    <property type="match status" value="1"/>
</dbReference>
<proteinExistence type="predicted"/>
<sequence length="88" mass="10322">MNISHEGIMITERFFQAIEELKSMKKIRGLQTFTREHGINRWNMNSVKSSPSTRVLKPEWICYLVKDYGVSAEWVITGKGKMFNQKIK</sequence>
<gene>
    <name evidence="1" type="ORF">IAB81_04885</name>
</gene>
<organism evidence="1 2">
    <name type="scientific">Candidatus Merdivivens pullicola</name>
    <dbReference type="NCBI Taxonomy" id="2840872"/>
    <lineage>
        <taxon>Bacteria</taxon>
        <taxon>Pseudomonadati</taxon>
        <taxon>Bacteroidota</taxon>
        <taxon>Bacteroidia</taxon>
        <taxon>Bacteroidales</taxon>
        <taxon>Muribaculaceae</taxon>
        <taxon>Muribaculaceae incertae sedis</taxon>
        <taxon>Candidatus Merdivivens</taxon>
    </lineage>
</organism>
<reference evidence="1" key="2">
    <citation type="journal article" date="2021" name="PeerJ">
        <title>Extensive microbial diversity within the chicken gut microbiome revealed by metagenomics and culture.</title>
        <authorList>
            <person name="Gilroy R."/>
            <person name="Ravi A."/>
            <person name="Getino M."/>
            <person name="Pursley I."/>
            <person name="Horton D.L."/>
            <person name="Alikhan N.F."/>
            <person name="Baker D."/>
            <person name="Gharbi K."/>
            <person name="Hall N."/>
            <person name="Watson M."/>
            <person name="Adriaenssens E.M."/>
            <person name="Foster-Nyarko E."/>
            <person name="Jarju S."/>
            <person name="Secka A."/>
            <person name="Antonio M."/>
            <person name="Oren A."/>
            <person name="Chaudhuri R.R."/>
            <person name="La Ragione R."/>
            <person name="Hildebrand F."/>
            <person name="Pallen M.J."/>
        </authorList>
    </citation>
    <scope>NUCLEOTIDE SEQUENCE</scope>
    <source>
        <strain evidence="1">B1-8020</strain>
    </source>
</reference>
<name>A0A9D9IIS9_9BACT</name>
<dbReference type="GO" id="GO:0003677">
    <property type="term" value="F:DNA binding"/>
    <property type="evidence" value="ECO:0007669"/>
    <property type="project" value="InterPro"/>
</dbReference>
<evidence type="ECO:0000313" key="1">
    <source>
        <dbReference type="EMBL" id="MBO8472945.1"/>
    </source>
</evidence>
<evidence type="ECO:0000313" key="2">
    <source>
        <dbReference type="Proteomes" id="UP000823604"/>
    </source>
</evidence>
<reference evidence="1" key="1">
    <citation type="submission" date="2020-10" db="EMBL/GenBank/DDBJ databases">
        <authorList>
            <person name="Gilroy R."/>
        </authorList>
    </citation>
    <scope>NUCLEOTIDE SEQUENCE</scope>
    <source>
        <strain evidence="1">B1-8020</strain>
    </source>
</reference>
<accession>A0A9D9IIS9</accession>